<evidence type="ECO:0000256" key="1">
    <source>
        <dbReference type="SAM" id="SignalP"/>
    </source>
</evidence>
<feature type="domain" description="DUF6265" evidence="2">
    <location>
        <begin position="48"/>
        <end position="156"/>
    </location>
</feature>
<accession>A0A0F6W2X5</accession>
<feature type="chain" id="PRO_5002511829" description="DUF6265 domain-containing protein" evidence="1">
    <location>
        <begin position="25"/>
        <end position="173"/>
    </location>
</feature>
<dbReference type="InterPro" id="IPR046232">
    <property type="entry name" value="DUF6265"/>
</dbReference>
<evidence type="ECO:0000313" key="4">
    <source>
        <dbReference type="Proteomes" id="UP000034883"/>
    </source>
</evidence>
<reference evidence="3 4" key="1">
    <citation type="submission" date="2015-03" db="EMBL/GenBank/DDBJ databases">
        <title>Genome assembly of Sandaracinus amylolyticus DSM 53668.</title>
        <authorList>
            <person name="Sharma G."/>
            <person name="Subramanian S."/>
        </authorList>
    </citation>
    <scope>NUCLEOTIDE SEQUENCE [LARGE SCALE GENOMIC DNA]</scope>
    <source>
        <strain evidence="3 4">DSM 53668</strain>
    </source>
</reference>
<dbReference type="STRING" id="927083.DB32_003107"/>
<protein>
    <recommendedName>
        <fullName evidence="2">DUF6265 domain-containing protein</fullName>
    </recommendedName>
</protein>
<dbReference type="KEGG" id="samy:DB32_003107"/>
<organism evidence="3 4">
    <name type="scientific">Sandaracinus amylolyticus</name>
    <dbReference type="NCBI Taxonomy" id="927083"/>
    <lineage>
        <taxon>Bacteria</taxon>
        <taxon>Pseudomonadati</taxon>
        <taxon>Myxococcota</taxon>
        <taxon>Polyangia</taxon>
        <taxon>Polyangiales</taxon>
        <taxon>Sandaracinaceae</taxon>
        <taxon>Sandaracinus</taxon>
    </lineage>
</organism>
<gene>
    <name evidence="3" type="ORF">DB32_003107</name>
</gene>
<name>A0A0F6W2X5_9BACT</name>
<dbReference type="Pfam" id="PF19780">
    <property type="entry name" value="DUF6265"/>
    <property type="match status" value="1"/>
</dbReference>
<proteinExistence type="predicted"/>
<keyword evidence="1" id="KW-0732">Signal</keyword>
<dbReference type="EMBL" id="CP011125">
    <property type="protein sequence ID" value="AKF05958.1"/>
    <property type="molecule type" value="Genomic_DNA"/>
</dbReference>
<dbReference type="Proteomes" id="UP000034883">
    <property type="component" value="Chromosome"/>
</dbReference>
<evidence type="ECO:0000259" key="2">
    <source>
        <dbReference type="Pfam" id="PF19780"/>
    </source>
</evidence>
<sequence length="173" mass="18361">MMATTTTKTKGLVAAIALAIGACGGSCPEARTTTATAGGTGPLAGYGFLAGTWVADHDDGARTEETWTVPRGSVMPGSSHTEAADGRTRSWESLRIEQRGDAIFYVALPVGADGETSFAAVELEADRAVFENPQHDFPQRITYQLEGPEILRATVSDLGGATQTTWRMRREAR</sequence>
<feature type="signal peptide" evidence="1">
    <location>
        <begin position="1"/>
        <end position="24"/>
    </location>
</feature>
<keyword evidence="4" id="KW-1185">Reference proteome</keyword>
<evidence type="ECO:0000313" key="3">
    <source>
        <dbReference type="EMBL" id="AKF05958.1"/>
    </source>
</evidence>
<dbReference type="AlphaFoldDB" id="A0A0F6W2X5"/>